<keyword evidence="9" id="KW-1185">Reference proteome</keyword>
<dbReference type="PANTHER" id="PTHR43133:SF65">
    <property type="entry name" value="ECF RNA POLYMERASE SIGMA FACTOR SIGG"/>
    <property type="match status" value="1"/>
</dbReference>
<keyword evidence="4" id="KW-0804">Transcription</keyword>
<dbReference type="NCBIfam" id="TIGR02937">
    <property type="entry name" value="sigma70-ECF"/>
    <property type="match status" value="1"/>
</dbReference>
<organism evidence="8 9">
    <name type="scientific">Solirubrobacter ginsenosidimutans</name>
    <dbReference type="NCBI Taxonomy" id="490573"/>
    <lineage>
        <taxon>Bacteria</taxon>
        <taxon>Bacillati</taxon>
        <taxon>Actinomycetota</taxon>
        <taxon>Thermoleophilia</taxon>
        <taxon>Solirubrobacterales</taxon>
        <taxon>Solirubrobacteraceae</taxon>
        <taxon>Solirubrobacter</taxon>
    </lineage>
</organism>
<dbReference type="GO" id="GO:0003677">
    <property type="term" value="F:DNA binding"/>
    <property type="evidence" value="ECO:0007669"/>
    <property type="project" value="InterPro"/>
</dbReference>
<dbReference type="SUPFAM" id="SSF88659">
    <property type="entry name" value="Sigma3 and sigma4 domains of RNA polymerase sigma factors"/>
    <property type="match status" value="1"/>
</dbReference>
<evidence type="ECO:0000256" key="4">
    <source>
        <dbReference type="ARBA" id="ARBA00023163"/>
    </source>
</evidence>
<comment type="similarity">
    <text evidence="1">Belongs to the sigma-70 factor family. ECF subfamily.</text>
</comment>
<proteinExistence type="inferred from homology"/>
<protein>
    <submittedName>
        <fullName evidence="8">Sigma-70 family RNA polymerase sigma factor</fullName>
    </submittedName>
</protein>
<evidence type="ECO:0000256" key="3">
    <source>
        <dbReference type="ARBA" id="ARBA00023082"/>
    </source>
</evidence>
<dbReference type="Pfam" id="PF08281">
    <property type="entry name" value="Sigma70_r4_2"/>
    <property type="match status" value="1"/>
</dbReference>
<dbReference type="Gene3D" id="1.10.10.10">
    <property type="entry name" value="Winged helix-like DNA-binding domain superfamily/Winged helix DNA-binding domain"/>
    <property type="match status" value="1"/>
</dbReference>
<dbReference type="AlphaFoldDB" id="A0A9X3MPP5"/>
<dbReference type="InterPro" id="IPR007627">
    <property type="entry name" value="RNA_pol_sigma70_r2"/>
</dbReference>
<dbReference type="InterPro" id="IPR039425">
    <property type="entry name" value="RNA_pol_sigma-70-like"/>
</dbReference>
<accession>A0A9X3MPP5</accession>
<feature type="region of interest" description="Disordered" evidence="5">
    <location>
        <begin position="74"/>
        <end position="97"/>
    </location>
</feature>
<dbReference type="InterPro" id="IPR036388">
    <property type="entry name" value="WH-like_DNA-bd_sf"/>
</dbReference>
<keyword evidence="3" id="KW-0731">Sigma factor</keyword>
<dbReference type="InterPro" id="IPR014284">
    <property type="entry name" value="RNA_pol_sigma-70_dom"/>
</dbReference>
<dbReference type="GO" id="GO:0016987">
    <property type="term" value="F:sigma factor activity"/>
    <property type="evidence" value="ECO:0007669"/>
    <property type="project" value="UniProtKB-KW"/>
</dbReference>
<evidence type="ECO:0000313" key="8">
    <source>
        <dbReference type="EMBL" id="MDA0160384.1"/>
    </source>
</evidence>
<dbReference type="EMBL" id="JAPDOD010000005">
    <property type="protein sequence ID" value="MDA0160384.1"/>
    <property type="molecule type" value="Genomic_DNA"/>
</dbReference>
<dbReference type="Proteomes" id="UP001149140">
    <property type="component" value="Unassembled WGS sequence"/>
</dbReference>
<evidence type="ECO:0000256" key="2">
    <source>
        <dbReference type="ARBA" id="ARBA00023015"/>
    </source>
</evidence>
<evidence type="ECO:0000313" key="9">
    <source>
        <dbReference type="Proteomes" id="UP001149140"/>
    </source>
</evidence>
<keyword evidence="2" id="KW-0805">Transcription regulation</keyword>
<evidence type="ECO:0000259" key="7">
    <source>
        <dbReference type="Pfam" id="PF08281"/>
    </source>
</evidence>
<evidence type="ECO:0000259" key="6">
    <source>
        <dbReference type="Pfam" id="PF04542"/>
    </source>
</evidence>
<dbReference type="GO" id="GO:0006352">
    <property type="term" value="P:DNA-templated transcription initiation"/>
    <property type="evidence" value="ECO:0007669"/>
    <property type="project" value="InterPro"/>
</dbReference>
<reference evidence="8" key="1">
    <citation type="submission" date="2022-10" db="EMBL/GenBank/DDBJ databases">
        <title>The WGS of Solirubrobacter ginsenosidimutans DSM 21036.</title>
        <authorList>
            <person name="Jiang Z."/>
        </authorList>
    </citation>
    <scope>NUCLEOTIDE SEQUENCE</scope>
    <source>
        <strain evidence="8">DSM 21036</strain>
    </source>
</reference>
<evidence type="ECO:0000256" key="1">
    <source>
        <dbReference type="ARBA" id="ARBA00010641"/>
    </source>
</evidence>
<evidence type="ECO:0000256" key="5">
    <source>
        <dbReference type="SAM" id="MobiDB-lite"/>
    </source>
</evidence>
<dbReference type="InterPro" id="IPR013324">
    <property type="entry name" value="RNA_pol_sigma_r3/r4-like"/>
</dbReference>
<dbReference type="InterPro" id="IPR013325">
    <property type="entry name" value="RNA_pol_sigma_r2"/>
</dbReference>
<dbReference type="Gene3D" id="1.10.1740.10">
    <property type="match status" value="1"/>
</dbReference>
<feature type="domain" description="RNA polymerase sigma factor 70 region 4 type 2" evidence="7">
    <location>
        <begin position="112"/>
        <end position="163"/>
    </location>
</feature>
<dbReference type="Pfam" id="PF04542">
    <property type="entry name" value="Sigma70_r2"/>
    <property type="match status" value="1"/>
</dbReference>
<comment type="caution">
    <text evidence="8">The sequence shown here is derived from an EMBL/GenBank/DDBJ whole genome shotgun (WGS) entry which is preliminary data.</text>
</comment>
<name>A0A9X3MPP5_9ACTN</name>
<dbReference type="PANTHER" id="PTHR43133">
    <property type="entry name" value="RNA POLYMERASE ECF-TYPE SIGMA FACTO"/>
    <property type="match status" value="1"/>
</dbReference>
<sequence length="181" mass="20292">MLTDPTEQAFIAALERHRDGLGRHCAYLLRSPADAEDALQDTLLRAWRYRRSLTADDPRPWLYRIATNACRDLQTRRDPPCSSLEDEPSEPAAPRDQLPEVQALERETVEHALLAALRYLPPRQHTAFVLRDLLCCSSRETAAALSISVPAANSAVQRARTALRTRLDRDSVDWPALSAPA</sequence>
<dbReference type="SUPFAM" id="SSF88946">
    <property type="entry name" value="Sigma2 domain of RNA polymerase sigma factors"/>
    <property type="match status" value="1"/>
</dbReference>
<feature type="domain" description="RNA polymerase sigma-70 region 2" evidence="6">
    <location>
        <begin position="15"/>
        <end position="77"/>
    </location>
</feature>
<gene>
    <name evidence="8" type="ORF">OM076_08915</name>
</gene>
<dbReference type="InterPro" id="IPR013249">
    <property type="entry name" value="RNA_pol_sigma70_r4_t2"/>
</dbReference>
<dbReference type="RefSeq" id="WP_270039192.1">
    <property type="nucleotide sequence ID" value="NZ_JAPDOD010000005.1"/>
</dbReference>